<evidence type="ECO:0000256" key="4">
    <source>
        <dbReference type="ARBA" id="ARBA00023136"/>
    </source>
</evidence>
<proteinExistence type="inferred from homology"/>
<dbReference type="OrthoDB" id="5462484at2"/>
<keyword evidence="3 6" id="KW-0732">Signal</keyword>
<comment type="similarity">
    <text evidence="2">Belongs to the MipA/OmpV family.</text>
</comment>
<dbReference type="InterPro" id="IPR010583">
    <property type="entry name" value="MipA"/>
</dbReference>
<keyword evidence="5" id="KW-0998">Cell outer membrane</keyword>
<protein>
    <recommendedName>
        <fullName evidence="9">MltA-interacting MipA family protein</fullName>
    </recommendedName>
</protein>
<keyword evidence="8" id="KW-1185">Reference proteome</keyword>
<dbReference type="EMBL" id="NOXS01000032">
    <property type="protein sequence ID" value="OYQ18944.1"/>
    <property type="molecule type" value="Genomic_DNA"/>
</dbReference>
<comment type="caution">
    <text evidence="7">The sequence shown here is derived from an EMBL/GenBank/DDBJ whole genome shotgun (WGS) entry which is preliminary data.</text>
</comment>
<feature type="signal peptide" evidence="6">
    <location>
        <begin position="1"/>
        <end position="27"/>
    </location>
</feature>
<evidence type="ECO:0000256" key="2">
    <source>
        <dbReference type="ARBA" id="ARBA00005722"/>
    </source>
</evidence>
<dbReference type="PANTHER" id="PTHR38776:SF1">
    <property type="entry name" value="MLTA-INTERACTING PROTEIN-RELATED"/>
    <property type="match status" value="1"/>
</dbReference>
<dbReference type="GO" id="GO:0009279">
    <property type="term" value="C:cell outer membrane"/>
    <property type="evidence" value="ECO:0007669"/>
    <property type="project" value="UniProtKB-SubCell"/>
</dbReference>
<evidence type="ECO:0000256" key="5">
    <source>
        <dbReference type="ARBA" id="ARBA00023237"/>
    </source>
</evidence>
<evidence type="ECO:0008006" key="9">
    <source>
        <dbReference type="Google" id="ProtNLM"/>
    </source>
</evidence>
<evidence type="ECO:0000256" key="3">
    <source>
        <dbReference type="ARBA" id="ARBA00022729"/>
    </source>
</evidence>
<dbReference type="RefSeq" id="WP_094409208.1">
    <property type="nucleotide sequence ID" value="NZ_BMJZ01000001.1"/>
</dbReference>
<evidence type="ECO:0000313" key="8">
    <source>
        <dbReference type="Proteomes" id="UP000216361"/>
    </source>
</evidence>
<sequence>MIDRTAPIGACGLSLCAALFFAAPTLAQTPPQPAAAQPAASAWSFSLGAGAIVAPRYEGSDRLAVGALPLVEISWKDRIFLSSSRGLGGYIVSTDAFKLSAAVGYDGGRDEKDGKRKSGKPNLLRGLGDIDASAVLNLSAEYEYSFFTAGLTASRYIGGSDGFTMTASLGAKLPVTDRLALGLDVHSTWADSAYMGDYFGISAGQSRRSGRAKFNAEAGIKDVGATLSATYKINDSMSLMLSGGLSRLIGDAGKSPVVAEKNQPSGMLGLSYRF</sequence>
<dbReference type="Pfam" id="PF06629">
    <property type="entry name" value="MipA"/>
    <property type="match status" value="1"/>
</dbReference>
<reference evidence="7 8" key="1">
    <citation type="submission" date="2017-07" db="EMBL/GenBank/DDBJ databases">
        <title>Elstera cyanobacteriorum sp. nov., a novel bacterium isolated from cyanobacterial aggregates in a eutrophic lake.</title>
        <authorList>
            <person name="Cai H."/>
        </authorList>
    </citation>
    <scope>NUCLEOTIDE SEQUENCE [LARGE SCALE GENOMIC DNA]</scope>
    <source>
        <strain evidence="7 8">TH019</strain>
    </source>
</reference>
<evidence type="ECO:0000313" key="7">
    <source>
        <dbReference type="EMBL" id="OYQ18944.1"/>
    </source>
</evidence>
<evidence type="ECO:0000256" key="1">
    <source>
        <dbReference type="ARBA" id="ARBA00004442"/>
    </source>
</evidence>
<gene>
    <name evidence="7" type="ORF">CHR90_11910</name>
</gene>
<dbReference type="PANTHER" id="PTHR38776">
    <property type="entry name" value="MLTA-INTERACTING PROTEIN-RELATED"/>
    <property type="match status" value="1"/>
</dbReference>
<name>A0A255XRH4_9PROT</name>
<feature type="chain" id="PRO_5013304847" description="MltA-interacting MipA family protein" evidence="6">
    <location>
        <begin position="28"/>
        <end position="274"/>
    </location>
</feature>
<organism evidence="7 8">
    <name type="scientific">Elstera cyanobacteriorum</name>
    <dbReference type="NCBI Taxonomy" id="2022747"/>
    <lineage>
        <taxon>Bacteria</taxon>
        <taxon>Pseudomonadati</taxon>
        <taxon>Pseudomonadota</taxon>
        <taxon>Alphaproteobacteria</taxon>
        <taxon>Rhodospirillales</taxon>
        <taxon>Rhodospirillaceae</taxon>
        <taxon>Elstera</taxon>
    </lineage>
</organism>
<evidence type="ECO:0000256" key="6">
    <source>
        <dbReference type="SAM" id="SignalP"/>
    </source>
</evidence>
<dbReference type="SUPFAM" id="SSF56935">
    <property type="entry name" value="Porins"/>
    <property type="match status" value="1"/>
</dbReference>
<dbReference type="AlphaFoldDB" id="A0A255XRH4"/>
<comment type="subcellular location">
    <subcellularLocation>
        <location evidence="1">Cell outer membrane</location>
    </subcellularLocation>
</comment>
<dbReference type="Proteomes" id="UP000216361">
    <property type="component" value="Unassembled WGS sequence"/>
</dbReference>
<accession>A0A255XRH4</accession>
<keyword evidence="4" id="KW-0472">Membrane</keyword>